<dbReference type="Gene3D" id="1.25.40.10">
    <property type="entry name" value="Tetratricopeptide repeat domain"/>
    <property type="match status" value="1"/>
</dbReference>
<gene>
    <name evidence="4" type="ORF">LSAA_8818</name>
</gene>
<evidence type="ECO:0000259" key="3">
    <source>
        <dbReference type="Pfam" id="PF10374"/>
    </source>
</evidence>
<dbReference type="OrthoDB" id="5920073at2759"/>
<keyword evidence="5" id="KW-1185">Reference proteome</keyword>
<dbReference type="InterPro" id="IPR045153">
    <property type="entry name" value="Est1/Ebs1-like"/>
</dbReference>
<feature type="domain" description="Telomerase activating protein Est1-like N-terminal" evidence="3">
    <location>
        <begin position="90"/>
        <end position="154"/>
    </location>
</feature>
<organism evidence="4 5">
    <name type="scientific">Lepeophtheirus salmonis</name>
    <name type="common">Salmon louse</name>
    <name type="synonym">Caligus salmonis</name>
    <dbReference type="NCBI Taxonomy" id="72036"/>
    <lineage>
        <taxon>Eukaryota</taxon>
        <taxon>Metazoa</taxon>
        <taxon>Ecdysozoa</taxon>
        <taxon>Arthropoda</taxon>
        <taxon>Crustacea</taxon>
        <taxon>Multicrustacea</taxon>
        <taxon>Hexanauplia</taxon>
        <taxon>Copepoda</taxon>
        <taxon>Siphonostomatoida</taxon>
        <taxon>Caligidae</taxon>
        <taxon>Lepeophtheirus</taxon>
    </lineage>
</organism>
<dbReference type="AlphaFoldDB" id="A0A7R8H7E2"/>
<evidence type="ECO:0000256" key="1">
    <source>
        <dbReference type="ARBA" id="ARBA00023161"/>
    </source>
</evidence>
<dbReference type="Proteomes" id="UP000675881">
    <property type="component" value="Chromosome 4"/>
</dbReference>
<evidence type="ECO:0000313" key="4">
    <source>
        <dbReference type="EMBL" id="CAF2916695.1"/>
    </source>
</evidence>
<keyword evidence="1" id="KW-0866">Nonsense-mediated mRNA decay</keyword>
<dbReference type="PANTHER" id="PTHR15696:SF7">
    <property type="entry name" value="NONSENSE-MEDIATED MRNA DECAY FACTOR"/>
    <property type="match status" value="1"/>
</dbReference>
<proteinExistence type="predicted"/>
<dbReference type="InterPro" id="IPR019458">
    <property type="entry name" value="Est1-like_N"/>
</dbReference>
<dbReference type="Pfam" id="PF10374">
    <property type="entry name" value="EST1"/>
    <property type="match status" value="1"/>
</dbReference>
<reference evidence="4" key="1">
    <citation type="submission" date="2021-02" db="EMBL/GenBank/DDBJ databases">
        <authorList>
            <person name="Bekaert M."/>
        </authorList>
    </citation>
    <scope>NUCLEOTIDE SEQUENCE</scope>
    <source>
        <strain evidence="4">IoA-00</strain>
    </source>
</reference>
<dbReference type="GO" id="GO:0070034">
    <property type="term" value="F:telomerase RNA binding"/>
    <property type="evidence" value="ECO:0007669"/>
    <property type="project" value="TreeGrafter"/>
</dbReference>
<dbReference type="InterPro" id="IPR011990">
    <property type="entry name" value="TPR-like_helical_dom_sf"/>
</dbReference>
<dbReference type="GO" id="GO:0042162">
    <property type="term" value="F:telomeric DNA binding"/>
    <property type="evidence" value="ECO:0007669"/>
    <property type="project" value="TreeGrafter"/>
</dbReference>
<evidence type="ECO:0000313" key="5">
    <source>
        <dbReference type="Proteomes" id="UP000675881"/>
    </source>
</evidence>
<dbReference type="PANTHER" id="PTHR15696">
    <property type="entry name" value="SMG-7 SUPPRESSOR WITH MORPHOLOGICAL EFFECT ON GENITALIA PROTEIN 7"/>
    <property type="match status" value="1"/>
</dbReference>
<feature type="domain" description="DNA/RNA-binding" evidence="2">
    <location>
        <begin position="163"/>
        <end position="259"/>
    </location>
</feature>
<protein>
    <submittedName>
        <fullName evidence="4">SMG5</fullName>
    </submittedName>
</protein>
<dbReference type="SUPFAM" id="SSF48452">
    <property type="entry name" value="TPR-like"/>
    <property type="match status" value="1"/>
</dbReference>
<dbReference type="GO" id="GO:0000184">
    <property type="term" value="P:nuclear-transcribed mRNA catabolic process, nonsense-mediated decay"/>
    <property type="evidence" value="ECO:0007669"/>
    <property type="project" value="UniProtKB-KW"/>
</dbReference>
<dbReference type="GO" id="GO:0005697">
    <property type="term" value="C:telomerase holoenzyme complex"/>
    <property type="evidence" value="ECO:0007669"/>
    <property type="project" value="TreeGrafter"/>
</dbReference>
<sequence>MDEEDDPQQWDVFRRRSELEKARKTLGEISGRMDRFVQTEAKSLKGLFPSGNGDLSLKVKGNGDEIDGAGSISEELDMEERSRVISLIWRGFSHYQGIISKLGIVPSDFNSSPIHGFSQPAQTSPEKASEEWARTVFYKCLLCLGDLARYFREMNCGGYLNIARRYYHQALIASSYKSGMPYNQLGRLSEEEYWGLPSAYYYLRSAMSEDRFDGAEINLKNLLTKNEKFYLKLNDEDKGQEETELFVVSLLHMMRCFLFEPDTKTSDLRRR</sequence>
<name>A0A7R8H7E2_LEPSM</name>
<dbReference type="Pfam" id="PF10373">
    <property type="entry name" value="EST1_DNA_bind"/>
    <property type="match status" value="1"/>
</dbReference>
<dbReference type="InterPro" id="IPR018834">
    <property type="entry name" value="DNA/RNA-bd_Est1-type"/>
</dbReference>
<accession>A0A7R8H7E2</accession>
<dbReference type="EMBL" id="HG994583">
    <property type="protein sequence ID" value="CAF2916695.1"/>
    <property type="molecule type" value="Genomic_DNA"/>
</dbReference>
<evidence type="ECO:0000259" key="2">
    <source>
        <dbReference type="Pfam" id="PF10373"/>
    </source>
</evidence>